<feature type="domain" description="EF-hand" evidence="6">
    <location>
        <begin position="27"/>
        <end position="62"/>
    </location>
</feature>
<accession>A0A1R2BPW7</accession>
<feature type="domain" description="EF-hand" evidence="6">
    <location>
        <begin position="126"/>
        <end position="161"/>
    </location>
</feature>
<keyword evidence="5" id="KW-0007">Acetylation</keyword>
<sequence length="201" mass="23897">MSSRKVRGPRVKRLAMISPSDPTLSREEIAYAREHFDKFDPEKRGVIDTEELPSLLRHIGFYMEKDRLDKYYIMFFGYGLNTMDPTLSWERFILLYSMLMRNQLPIFRLRLISQNQEADYIKYAQRALEDAINIFSEFDKDASGYLDMIELKVLLSCLGVKETIDYDEFVEKQFEILDKNNDDKVDFDEFVECYNNLMDLI</sequence>
<protein>
    <recommendedName>
        <fullName evidence="1">Calmodulin</fullName>
    </recommendedName>
</protein>
<evidence type="ECO:0000256" key="1">
    <source>
        <dbReference type="ARBA" id="ARBA00020786"/>
    </source>
</evidence>
<dbReference type="CDD" id="cd00051">
    <property type="entry name" value="EFh"/>
    <property type="match status" value="1"/>
</dbReference>
<keyword evidence="3" id="KW-0677">Repeat</keyword>
<dbReference type="SMART" id="SM00054">
    <property type="entry name" value="EFh"/>
    <property type="match status" value="3"/>
</dbReference>
<dbReference type="PANTHER" id="PTHR23048:SF0">
    <property type="entry name" value="CALMODULIN LIKE 3"/>
    <property type="match status" value="1"/>
</dbReference>
<keyword evidence="2" id="KW-0479">Metal-binding</keyword>
<dbReference type="EMBL" id="MPUH01000499">
    <property type="protein sequence ID" value="OMJ78879.1"/>
    <property type="molecule type" value="Genomic_DNA"/>
</dbReference>
<dbReference type="InterPro" id="IPR050230">
    <property type="entry name" value="CALM/Myosin/TropC-like"/>
</dbReference>
<evidence type="ECO:0000259" key="6">
    <source>
        <dbReference type="PROSITE" id="PS50222"/>
    </source>
</evidence>
<dbReference type="SUPFAM" id="SSF47473">
    <property type="entry name" value="EF-hand"/>
    <property type="match status" value="1"/>
</dbReference>
<dbReference type="PROSITE" id="PS50222">
    <property type="entry name" value="EF_HAND_2"/>
    <property type="match status" value="3"/>
</dbReference>
<dbReference type="PANTHER" id="PTHR23048">
    <property type="entry name" value="MYOSIN LIGHT CHAIN 1, 3"/>
    <property type="match status" value="1"/>
</dbReference>
<evidence type="ECO:0000256" key="4">
    <source>
        <dbReference type="ARBA" id="ARBA00022837"/>
    </source>
</evidence>
<organism evidence="7 8">
    <name type="scientific">Stentor coeruleus</name>
    <dbReference type="NCBI Taxonomy" id="5963"/>
    <lineage>
        <taxon>Eukaryota</taxon>
        <taxon>Sar</taxon>
        <taxon>Alveolata</taxon>
        <taxon>Ciliophora</taxon>
        <taxon>Postciliodesmatophora</taxon>
        <taxon>Heterotrichea</taxon>
        <taxon>Heterotrichida</taxon>
        <taxon>Stentoridae</taxon>
        <taxon>Stentor</taxon>
    </lineage>
</organism>
<dbReference type="InterPro" id="IPR018247">
    <property type="entry name" value="EF_Hand_1_Ca_BS"/>
</dbReference>
<dbReference type="InterPro" id="IPR011992">
    <property type="entry name" value="EF-hand-dom_pair"/>
</dbReference>
<name>A0A1R2BPW7_9CILI</name>
<dbReference type="Pfam" id="PF13499">
    <property type="entry name" value="EF-hand_7"/>
    <property type="match status" value="1"/>
</dbReference>
<evidence type="ECO:0000313" key="8">
    <source>
        <dbReference type="Proteomes" id="UP000187209"/>
    </source>
</evidence>
<dbReference type="GO" id="GO:0005509">
    <property type="term" value="F:calcium ion binding"/>
    <property type="evidence" value="ECO:0007669"/>
    <property type="project" value="InterPro"/>
</dbReference>
<dbReference type="PROSITE" id="PS00018">
    <property type="entry name" value="EF_HAND_1"/>
    <property type="match status" value="2"/>
</dbReference>
<keyword evidence="4" id="KW-0106">Calcium</keyword>
<gene>
    <name evidence="7" type="ORF">SteCoe_21233</name>
</gene>
<dbReference type="AlphaFoldDB" id="A0A1R2BPW7"/>
<keyword evidence="8" id="KW-1185">Reference proteome</keyword>
<dbReference type="InterPro" id="IPR002048">
    <property type="entry name" value="EF_hand_dom"/>
</dbReference>
<dbReference type="OrthoDB" id="6127099at2759"/>
<reference evidence="7 8" key="1">
    <citation type="submission" date="2016-11" db="EMBL/GenBank/DDBJ databases">
        <title>The macronuclear genome of Stentor coeruleus: a giant cell with tiny introns.</title>
        <authorList>
            <person name="Slabodnick M."/>
            <person name="Ruby J.G."/>
            <person name="Reiff S.B."/>
            <person name="Swart E.C."/>
            <person name="Gosai S."/>
            <person name="Prabakaran S."/>
            <person name="Witkowska E."/>
            <person name="Larue G.E."/>
            <person name="Fisher S."/>
            <person name="Freeman R.M."/>
            <person name="Gunawardena J."/>
            <person name="Chu W."/>
            <person name="Stover N.A."/>
            <person name="Gregory B.D."/>
            <person name="Nowacki M."/>
            <person name="Derisi J."/>
            <person name="Roy S.W."/>
            <person name="Marshall W.F."/>
            <person name="Sood P."/>
        </authorList>
    </citation>
    <scope>NUCLEOTIDE SEQUENCE [LARGE SCALE GENOMIC DNA]</scope>
    <source>
        <strain evidence="7">WM001</strain>
    </source>
</reference>
<dbReference type="Proteomes" id="UP000187209">
    <property type="component" value="Unassembled WGS sequence"/>
</dbReference>
<evidence type="ECO:0000256" key="3">
    <source>
        <dbReference type="ARBA" id="ARBA00022737"/>
    </source>
</evidence>
<feature type="domain" description="EF-hand" evidence="6">
    <location>
        <begin position="165"/>
        <end position="200"/>
    </location>
</feature>
<evidence type="ECO:0000256" key="2">
    <source>
        <dbReference type="ARBA" id="ARBA00022723"/>
    </source>
</evidence>
<dbReference type="GO" id="GO:0016460">
    <property type="term" value="C:myosin II complex"/>
    <property type="evidence" value="ECO:0007669"/>
    <property type="project" value="TreeGrafter"/>
</dbReference>
<evidence type="ECO:0000313" key="7">
    <source>
        <dbReference type="EMBL" id="OMJ78879.1"/>
    </source>
</evidence>
<evidence type="ECO:0000256" key="5">
    <source>
        <dbReference type="ARBA" id="ARBA00022990"/>
    </source>
</evidence>
<comment type="caution">
    <text evidence="7">The sequence shown here is derived from an EMBL/GenBank/DDBJ whole genome shotgun (WGS) entry which is preliminary data.</text>
</comment>
<proteinExistence type="predicted"/>
<dbReference type="Gene3D" id="1.10.238.10">
    <property type="entry name" value="EF-hand"/>
    <property type="match status" value="2"/>
</dbReference>